<dbReference type="RefSeq" id="WP_008750273.1">
    <property type="nucleotide sequence ID" value="NZ_GL622296.1"/>
</dbReference>
<keyword evidence="2" id="KW-1133">Transmembrane helix</keyword>
<comment type="caution">
    <text evidence="3">The sequence shown here is derived from an EMBL/GenBank/DDBJ whole genome shotgun (WGS) entry which is preliminary data.</text>
</comment>
<accession>E6LKL7</accession>
<feature type="transmembrane region" description="Helical" evidence="2">
    <location>
        <begin position="175"/>
        <end position="195"/>
    </location>
</feature>
<keyword evidence="2" id="KW-0812">Transmembrane</keyword>
<dbReference type="HOGENOM" id="CLU_063633_0_0_9"/>
<keyword evidence="1" id="KW-0175">Coiled coil</keyword>
<evidence type="ECO:0000256" key="1">
    <source>
        <dbReference type="SAM" id="Coils"/>
    </source>
</evidence>
<organism evidence="3 4">
    <name type="scientific">Lachnoanaerobaculum saburreum DSM 3986</name>
    <dbReference type="NCBI Taxonomy" id="887325"/>
    <lineage>
        <taxon>Bacteria</taxon>
        <taxon>Bacillati</taxon>
        <taxon>Bacillota</taxon>
        <taxon>Clostridia</taxon>
        <taxon>Lachnospirales</taxon>
        <taxon>Lachnospiraceae</taxon>
        <taxon>Lachnoanaerobaculum</taxon>
    </lineage>
</organism>
<evidence type="ECO:0000313" key="3">
    <source>
        <dbReference type="EMBL" id="EFU77675.1"/>
    </source>
</evidence>
<keyword evidence="2" id="KW-0472">Membrane</keyword>
<dbReference type="eggNOG" id="ENOG502ZDMT">
    <property type="taxonomic scope" value="Bacteria"/>
</dbReference>
<sequence length="364" mass="41907">MAEPILDYESFFEGAKNALLELDTLSTEEQRLGVESERISKAIASEKKATNDRIADTTTKRLKEITSTYDSEIKKVEEQKKAVEIKKEKAKSKKIGERIADETRDLREHIKSIKSGIKQEMKTVGIPEFCNTGWYLTFYFPHKFFDYIKLLITVVVLFLGLPVLIYRLIPEHKPIYLTFIYFVIVLLIGGLYIIVGNLTKARYRDNLMKIRAMRDNIDHDMKRIALITKDINNDSADDRYDLSSFDAEIEAANDKLSNINEKRNAAISDFENNTKKIITDEITESSRERLDNLNSELEMTKKSLSSIADRRSQINLTISDKYESYLGRDFLNTERIEALQKLISDGEAGNISDAIDLYERRKNG</sequence>
<protein>
    <submittedName>
        <fullName evidence="3">Uncharacterized protein</fullName>
    </submittedName>
</protein>
<proteinExistence type="predicted"/>
<evidence type="ECO:0000313" key="4">
    <source>
        <dbReference type="Proteomes" id="UP000003434"/>
    </source>
</evidence>
<feature type="coiled-coil region" evidence="1">
    <location>
        <begin position="242"/>
        <end position="310"/>
    </location>
</feature>
<evidence type="ECO:0000256" key="2">
    <source>
        <dbReference type="SAM" id="Phobius"/>
    </source>
</evidence>
<name>E6LKL7_9FIRM</name>
<gene>
    <name evidence="3" type="ORF">HMPREF0381_0502</name>
</gene>
<reference evidence="3 4" key="1">
    <citation type="submission" date="2010-12" db="EMBL/GenBank/DDBJ databases">
        <authorList>
            <person name="Muzny D."/>
            <person name="Qin X."/>
            <person name="Deng J."/>
            <person name="Jiang H."/>
            <person name="Liu Y."/>
            <person name="Qu J."/>
            <person name="Song X.-Z."/>
            <person name="Zhang L."/>
            <person name="Thornton R."/>
            <person name="Coyle M."/>
            <person name="Francisco L."/>
            <person name="Jackson L."/>
            <person name="Javaid M."/>
            <person name="Korchina V."/>
            <person name="Kovar C."/>
            <person name="Mata R."/>
            <person name="Mathew T."/>
            <person name="Ngo R."/>
            <person name="Nguyen L."/>
            <person name="Nguyen N."/>
            <person name="Okwuonu G."/>
            <person name="Ongeri F."/>
            <person name="Pham C."/>
            <person name="Simmons D."/>
            <person name="Wilczek-Boney K."/>
            <person name="Hale W."/>
            <person name="Jakkamsetti A."/>
            <person name="Pham P."/>
            <person name="Ruth R."/>
            <person name="San Lucas F."/>
            <person name="Warren J."/>
            <person name="Zhang J."/>
            <person name="Zhao Z."/>
            <person name="Zhou C."/>
            <person name="Zhu D."/>
            <person name="Lee S."/>
            <person name="Bess C."/>
            <person name="Blankenburg K."/>
            <person name="Forbes L."/>
            <person name="Fu Q."/>
            <person name="Gubbala S."/>
            <person name="Hirani K."/>
            <person name="Jayaseelan J.C."/>
            <person name="Lara F."/>
            <person name="Munidasa M."/>
            <person name="Palculict T."/>
            <person name="Patil S."/>
            <person name="Pu L.-L."/>
            <person name="Saada N."/>
            <person name="Tang L."/>
            <person name="Weissenberger G."/>
            <person name="Zhu Y."/>
            <person name="Hemphill L."/>
            <person name="Shang Y."/>
            <person name="Youmans B."/>
            <person name="Ayvaz T."/>
            <person name="Ross M."/>
            <person name="Santibanez J."/>
            <person name="Aqrawi P."/>
            <person name="Gross S."/>
            <person name="Joshi V."/>
            <person name="Fowler G."/>
            <person name="Nazareth L."/>
            <person name="Reid J."/>
            <person name="Worley K."/>
            <person name="Petrosino J."/>
            <person name="Highlander S."/>
            <person name="Gibbs R."/>
        </authorList>
    </citation>
    <scope>NUCLEOTIDE SEQUENCE [LARGE SCALE GENOMIC DNA]</scope>
    <source>
        <strain evidence="3 4">DSM 3986</strain>
    </source>
</reference>
<dbReference type="Proteomes" id="UP000003434">
    <property type="component" value="Unassembled WGS sequence"/>
</dbReference>
<dbReference type="EMBL" id="AEPW01000009">
    <property type="protein sequence ID" value="EFU77675.1"/>
    <property type="molecule type" value="Genomic_DNA"/>
</dbReference>
<feature type="transmembrane region" description="Helical" evidence="2">
    <location>
        <begin position="150"/>
        <end position="169"/>
    </location>
</feature>
<dbReference type="AlphaFoldDB" id="E6LKL7"/>